<organism evidence="14 15">
    <name type="scientific">Emticicia aquatilis</name>
    <dbReference type="NCBI Taxonomy" id="1537369"/>
    <lineage>
        <taxon>Bacteria</taxon>
        <taxon>Pseudomonadati</taxon>
        <taxon>Bacteroidota</taxon>
        <taxon>Cytophagia</taxon>
        <taxon>Cytophagales</taxon>
        <taxon>Leadbetterellaceae</taxon>
        <taxon>Emticicia</taxon>
    </lineage>
</organism>
<feature type="transmembrane region" description="Helical" evidence="13">
    <location>
        <begin position="90"/>
        <end position="111"/>
    </location>
</feature>
<evidence type="ECO:0008006" key="16">
    <source>
        <dbReference type="Google" id="ProtNLM"/>
    </source>
</evidence>
<keyword evidence="10 13" id="KW-0472">Membrane</keyword>
<comment type="caution">
    <text evidence="14">The sequence shown here is derived from an EMBL/GenBank/DDBJ whole genome shotgun (WGS) entry which is preliminary data.</text>
</comment>
<accession>A0A917DQK3</accession>
<feature type="transmembrane region" description="Helical" evidence="13">
    <location>
        <begin position="117"/>
        <end position="139"/>
    </location>
</feature>
<keyword evidence="6" id="KW-0631">Potassium channel</keyword>
<keyword evidence="11" id="KW-0407">Ion channel</keyword>
<evidence type="ECO:0000256" key="13">
    <source>
        <dbReference type="SAM" id="Phobius"/>
    </source>
</evidence>
<reference evidence="14" key="2">
    <citation type="submission" date="2020-09" db="EMBL/GenBank/DDBJ databases">
        <authorList>
            <person name="Sun Q."/>
            <person name="Zhou Y."/>
        </authorList>
    </citation>
    <scope>NUCLEOTIDE SEQUENCE</scope>
    <source>
        <strain evidence="14">CGMCC 1.15958</strain>
    </source>
</reference>
<evidence type="ECO:0000256" key="3">
    <source>
        <dbReference type="ARBA" id="ARBA00022448"/>
    </source>
</evidence>
<comment type="subcellular location">
    <subcellularLocation>
        <location evidence="1">Membrane</location>
        <topology evidence="1">Multi-pass membrane protein</topology>
    </subcellularLocation>
</comment>
<dbReference type="RefSeq" id="WP_188766457.1">
    <property type="nucleotide sequence ID" value="NZ_BMKK01000005.1"/>
</dbReference>
<keyword evidence="9" id="KW-0406">Ion transport</keyword>
<dbReference type="InterPro" id="IPR010617">
    <property type="entry name" value="TMEM175-like"/>
</dbReference>
<keyword evidence="15" id="KW-1185">Reference proteome</keyword>
<comment type="similarity">
    <text evidence="2">Belongs to the TMEM175 family.</text>
</comment>
<feature type="transmembrane region" description="Helical" evidence="13">
    <location>
        <begin position="51"/>
        <end position="69"/>
    </location>
</feature>
<evidence type="ECO:0000256" key="6">
    <source>
        <dbReference type="ARBA" id="ARBA00022826"/>
    </source>
</evidence>
<name>A0A917DQK3_9BACT</name>
<evidence type="ECO:0000256" key="7">
    <source>
        <dbReference type="ARBA" id="ARBA00022958"/>
    </source>
</evidence>
<proteinExistence type="inferred from homology"/>
<comment type="catalytic activity">
    <reaction evidence="12">
        <text>K(+)(in) = K(+)(out)</text>
        <dbReference type="Rhea" id="RHEA:29463"/>
        <dbReference type="ChEBI" id="CHEBI:29103"/>
    </reaction>
</comment>
<keyword evidence="4" id="KW-0633">Potassium transport</keyword>
<dbReference type="EMBL" id="BMKK01000005">
    <property type="protein sequence ID" value="GGD60203.1"/>
    <property type="molecule type" value="Genomic_DNA"/>
</dbReference>
<sequence length="214" mass="25137">MKMYHKKEIAYERILFFSDAVVAIAITLLALELKIEVPTDKPLSFADLLAPWHQYLAFILSFLNIAGFWKTHHDFFICIKRMDEKLLYLNILWLFFIVALPFSTSVLSNHFGNTPAIFLYSLNIFFISVCQNFIWDYSADRTDFMDKENIDTSYQANTRIMLNLDMLNGLIAVITAFFFPKAAFFFLFFKLPVFVFAALYIGGNRRNERKKLRR</sequence>
<feature type="transmembrane region" description="Helical" evidence="13">
    <location>
        <begin position="160"/>
        <end position="179"/>
    </location>
</feature>
<feature type="transmembrane region" description="Helical" evidence="13">
    <location>
        <begin position="12"/>
        <end position="31"/>
    </location>
</feature>
<dbReference type="Pfam" id="PF06736">
    <property type="entry name" value="TMEM175"/>
    <property type="match status" value="1"/>
</dbReference>
<evidence type="ECO:0000256" key="4">
    <source>
        <dbReference type="ARBA" id="ARBA00022538"/>
    </source>
</evidence>
<dbReference type="PANTHER" id="PTHR31462">
    <property type="entry name" value="ENDOSOMAL/LYSOSOMAL POTASSIUM CHANNEL TMEM175"/>
    <property type="match status" value="1"/>
</dbReference>
<dbReference type="PANTHER" id="PTHR31462:SF5">
    <property type="entry name" value="ENDOSOMAL_LYSOSOMAL PROTON CHANNEL TMEM175"/>
    <property type="match status" value="1"/>
</dbReference>
<keyword evidence="3" id="KW-0813">Transport</keyword>
<evidence type="ECO:0000256" key="5">
    <source>
        <dbReference type="ARBA" id="ARBA00022692"/>
    </source>
</evidence>
<feature type="transmembrane region" description="Helical" evidence="13">
    <location>
        <begin position="185"/>
        <end position="203"/>
    </location>
</feature>
<reference evidence="14" key="1">
    <citation type="journal article" date="2014" name="Int. J. Syst. Evol. Microbiol.">
        <title>Complete genome sequence of Corynebacterium casei LMG S-19264T (=DSM 44701T), isolated from a smear-ripened cheese.</title>
        <authorList>
            <consortium name="US DOE Joint Genome Institute (JGI-PGF)"/>
            <person name="Walter F."/>
            <person name="Albersmeier A."/>
            <person name="Kalinowski J."/>
            <person name="Ruckert C."/>
        </authorList>
    </citation>
    <scope>NUCLEOTIDE SEQUENCE</scope>
    <source>
        <strain evidence="14">CGMCC 1.15958</strain>
    </source>
</reference>
<evidence type="ECO:0000256" key="1">
    <source>
        <dbReference type="ARBA" id="ARBA00004141"/>
    </source>
</evidence>
<dbReference type="Proteomes" id="UP000609064">
    <property type="component" value="Unassembled WGS sequence"/>
</dbReference>
<evidence type="ECO:0000256" key="12">
    <source>
        <dbReference type="ARBA" id="ARBA00034430"/>
    </source>
</evidence>
<evidence type="ECO:0000256" key="10">
    <source>
        <dbReference type="ARBA" id="ARBA00023136"/>
    </source>
</evidence>
<keyword evidence="5 13" id="KW-0812">Transmembrane</keyword>
<evidence type="ECO:0000256" key="9">
    <source>
        <dbReference type="ARBA" id="ARBA00023065"/>
    </source>
</evidence>
<keyword evidence="8 13" id="KW-1133">Transmembrane helix</keyword>
<gene>
    <name evidence="14" type="ORF">GCM10011514_25190</name>
</gene>
<evidence type="ECO:0000313" key="14">
    <source>
        <dbReference type="EMBL" id="GGD60203.1"/>
    </source>
</evidence>
<dbReference type="AlphaFoldDB" id="A0A917DQK3"/>
<evidence type="ECO:0000256" key="2">
    <source>
        <dbReference type="ARBA" id="ARBA00006920"/>
    </source>
</evidence>
<dbReference type="GO" id="GO:0015252">
    <property type="term" value="F:proton channel activity"/>
    <property type="evidence" value="ECO:0007669"/>
    <property type="project" value="InterPro"/>
</dbReference>
<evidence type="ECO:0000256" key="11">
    <source>
        <dbReference type="ARBA" id="ARBA00023303"/>
    </source>
</evidence>
<dbReference type="GO" id="GO:0005267">
    <property type="term" value="F:potassium channel activity"/>
    <property type="evidence" value="ECO:0007669"/>
    <property type="project" value="UniProtKB-KW"/>
</dbReference>
<protein>
    <recommendedName>
        <fullName evidence="16">DUF1211 domain-containing protein</fullName>
    </recommendedName>
</protein>
<dbReference type="GO" id="GO:0016020">
    <property type="term" value="C:membrane"/>
    <property type="evidence" value="ECO:0007669"/>
    <property type="project" value="UniProtKB-SubCell"/>
</dbReference>
<evidence type="ECO:0000313" key="15">
    <source>
        <dbReference type="Proteomes" id="UP000609064"/>
    </source>
</evidence>
<evidence type="ECO:0000256" key="8">
    <source>
        <dbReference type="ARBA" id="ARBA00022989"/>
    </source>
</evidence>
<keyword evidence="7" id="KW-0630">Potassium</keyword>